<feature type="coiled-coil region" evidence="1">
    <location>
        <begin position="226"/>
        <end position="253"/>
    </location>
</feature>
<keyword evidence="2" id="KW-0732">Signal</keyword>
<evidence type="ECO:0000259" key="3">
    <source>
        <dbReference type="Pfam" id="PF13406"/>
    </source>
</evidence>
<name>A0A1F6DEB8_9BACT</name>
<feature type="chain" id="PRO_5009523793" description="Transglycosylase SLT domain-containing protein" evidence="2">
    <location>
        <begin position="27"/>
        <end position="455"/>
    </location>
</feature>
<dbReference type="Gene3D" id="6.10.250.3150">
    <property type="match status" value="1"/>
</dbReference>
<dbReference type="InterPro" id="IPR023346">
    <property type="entry name" value="Lysozyme-like_dom_sf"/>
</dbReference>
<organism evidence="4 5">
    <name type="scientific">Candidatus Kaiserbacteria bacterium RIFCSPHIGHO2_02_FULL_50_50</name>
    <dbReference type="NCBI Taxonomy" id="1798492"/>
    <lineage>
        <taxon>Bacteria</taxon>
        <taxon>Candidatus Kaiseribacteriota</taxon>
    </lineage>
</organism>
<gene>
    <name evidence="4" type="ORF">A3C89_00380</name>
</gene>
<dbReference type="EMBL" id="MFLF01000013">
    <property type="protein sequence ID" value="OGG59657.1"/>
    <property type="molecule type" value="Genomic_DNA"/>
</dbReference>
<feature type="domain" description="Transglycosylase SLT" evidence="3">
    <location>
        <begin position="259"/>
        <end position="409"/>
    </location>
</feature>
<dbReference type="Proteomes" id="UP000178794">
    <property type="component" value="Unassembled WGS sequence"/>
</dbReference>
<accession>A0A1F6DEB8</accession>
<dbReference type="SUPFAM" id="SSF53955">
    <property type="entry name" value="Lysozyme-like"/>
    <property type="match status" value="1"/>
</dbReference>
<dbReference type="PROSITE" id="PS51257">
    <property type="entry name" value="PROKAR_LIPOPROTEIN"/>
    <property type="match status" value="1"/>
</dbReference>
<dbReference type="InterPro" id="IPR031304">
    <property type="entry name" value="SLT_2"/>
</dbReference>
<dbReference type="Pfam" id="PF13406">
    <property type="entry name" value="SLT_2"/>
    <property type="match status" value="1"/>
</dbReference>
<evidence type="ECO:0000256" key="1">
    <source>
        <dbReference type="SAM" id="Coils"/>
    </source>
</evidence>
<feature type="coiled-coil region" evidence="1">
    <location>
        <begin position="40"/>
        <end position="67"/>
    </location>
</feature>
<feature type="coiled-coil region" evidence="1">
    <location>
        <begin position="96"/>
        <end position="130"/>
    </location>
</feature>
<proteinExistence type="predicted"/>
<dbReference type="Gene3D" id="1.10.530.10">
    <property type="match status" value="1"/>
</dbReference>
<evidence type="ECO:0000256" key="2">
    <source>
        <dbReference type="SAM" id="SignalP"/>
    </source>
</evidence>
<sequence length="455" mass="50123">MRNTKYILIAFLIISLMAGTAISLQASTACDASNITNKPEAELKEYLQKCEEEAAKAQAVLNQTKTEVRSIDGVVKTLQTKITSAEKTIKNKNSLIVELGSEIRTRQARIEELEADIARGKESLAELIRRTNEVGDYTLAEVFLNTKNLSEFYVDIDNYTGIKAELELYFSQIRETQLQTEGEKTQLSEKQNDELDAKYIIEQEKKRIASDQLDQKRLLSAKQSTAKVQEATLAEIQKKAAAIRAELFKLRDAGAIPFEDALKYAQTAERATGVRAAFILGILRQESNLGSNVGRCYLADEEGNGRYISTGGYVDGLMREDAVRQDATAFLALVKKLGRDPYATPVSCPISSTTYGGAMGPTQFIPTTWKGIEASLMTALGVSATDPWNPQHAIMATAVYVQRLGAAKQTYTAEREAAARYYAGGNWATMGLSYAASVLNHAEGFQKNIDFLDQN</sequence>
<protein>
    <recommendedName>
        <fullName evidence="3">Transglycosylase SLT domain-containing protein</fullName>
    </recommendedName>
</protein>
<keyword evidence="1" id="KW-0175">Coiled coil</keyword>
<comment type="caution">
    <text evidence="4">The sequence shown here is derived from an EMBL/GenBank/DDBJ whole genome shotgun (WGS) entry which is preliminary data.</text>
</comment>
<feature type="signal peptide" evidence="2">
    <location>
        <begin position="1"/>
        <end position="26"/>
    </location>
</feature>
<dbReference type="STRING" id="1798492.A3C89_00380"/>
<evidence type="ECO:0000313" key="5">
    <source>
        <dbReference type="Proteomes" id="UP000178794"/>
    </source>
</evidence>
<evidence type="ECO:0000313" key="4">
    <source>
        <dbReference type="EMBL" id="OGG59657.1"/>
    </source>
</evidence>
<dbReference type="AlphaFoldDB" id="A0A1F6DEB8"/>
<reference evidence="4 5" key="1">
    <citation type="journal article" date="2016" name="Nat. Commun.">
        <title>Thousands of microbial genomes shed light on interconnected biogeochemical processes in an aquifer system.</title>
        <authorList>
            <person name="Anantharaman K."/>
            <person name="Brown C.T."/>
            <person name="Hug L.A."/>
            <person name="Sharon I."/>
            <person name="Castelle C.J."/>
            <person name="Probst A.J."/>
            <person name="Thomas B.C."/>
            <person name="Singh A."/>
            <person name="Wilkins M.J."/>
            <person name="Karaoz U."/>
            <person name="Brodie E.L."/>
            <person name="Williams K.H."/>
            <person name="Hubbard S.S."/>
            <person name="Banfield J.F."/>
        </authorList>
    </citation>
    <scope>NUCLEOTIDE SEQUENCE [LARGE SCALE GENOMIC DNA]</scope>
</reference>